<dbReference type="InterPro" id="IPR023828">
    <property type="entry name" value="Peptidase_S8_Ser-AS"/>
</dbReference>
<dbReference type="InterPro" id="IPR000209">
    <property type="entry name" value="Peptidase_S8/S53_dom"/>
</dbReference>
<dbReference type="InterPro" id="IPR015500">
    <property type="entry name" value="Peptidase_S8_subtilisin-rel"/>
</dbReference>
<dbReference type="eggNOG" id="COG1404">
    <property type="taxonomic scope" value="Bacteria"/>
</dbReference>
<protein>
    <submittedName>
        <fullName evidence="7">Peptidase S8 and S53 subtilisin kexin sedolisin</fullName>
    </submittedName>
</protein>
<evidence type="ECO:0000259" key="6">
    <source>
        <dbReference type="Pfam" id="PF00082"/>
    </source>
</evidence>
<dbReference type="Pfam" id="PF00082">
    <property type="entry name" value="Peptidase_S8"/>
    <property type="match status" value="1"/>
</dbReference>
<dbReference type="InterPro" id="IPR022398">
    <property type="entry name" value="Peptidase_S8_His-AS"/>
</dbReference>
<dbReference type="Gene3D" id="3.40.50.200">
    <property type="entry name" value="Peptidase S8/S53 domain"/>
    <property type="match status" value="1"/>
</dbReference>
<evidence type="ECO:0000256" key="4">
    <source>
        <dbReference type="ARBA" id="ARBA00022825"/>
    </source>
</evidence>
<evidence type="ECO:0000256" key="1">
    <source>
        <dbReference type="ARBA" id="ARBA00011073"/>
    </source>
</evidence>
<dbReference type="AlphaFoldDB" id="D9ST90"/>
<comment type="similarity">
    <text evidence="1 5">Belongs to the peptidase S8 family.</text>
</comment>
<organism evidence="7 8">
    <name type="scientific">Clostridium cellulovorans (strain ATCC 35296 / DSM 3052 / OCM 3 / 743B)</name>
    <dbReference type="NCBI Taxonomy" id="573061"/>
    <lineage>
        <taxon>Bacteria</taxon>
        <taxon>Bacillati</taxon>
        <taxon>Bacillota</taxon>
        <taxon>Clostridia</taxon>
        <taxon>Eubacteriales</taxon>
        <taxon>Clostridiaceae</taxon>
        <taxon>Clostridium</taxon>
    </lineage>
</organism>
<reference evidence="7 8" key="1">
    <citation type="submission" date="2010-08" db="EMBL/GenBank/DDBJ databases">
        <title>Complete sequence of Clostridium cellulovorans 743B.</title>
        <authorList>
            <consortium name="US DOE Joint Genome Institute"/>
            <person name="Lucas S."/>
            <person name="Copeland A."/>
            <person name="Lapidus A."/>
            <person name="Cheng J.-F."/>
            <person name="Bruce D."/>
            <person name="Goodwin L."/>
            <person name="Pitluck S."/>
            <person name="Chertkov O."/>
            <person name="Detter J.C."/>
            <person name="Han C."/>
            <person name="Tapia R."/>
            <person name="Land M."/>
            <person name="Hauser L."/>
            <person name="Chang Y.-J."/>
            <person name="Jeffries C."/>
            <person name="Kyrpides N."/>
            <person name="Ivanova N."/>
            <person name="Mikhailova N."/>
            <person name="Hemme C.L."/>
            <person name="Woyke T."/>
        </authorList>
    </citation>
    <scope>NUCLEOTIDE SEQUENCE [LARGE SCALE GENOMIC DNA]</scope>
    <source>
        <strain evidence="8">ATCC 35296 / DSM 3052 / OCM 3 / 743B</strain>
    </source>
</reference>
<feature type="active site" description="Charge relay system" evidence="5">
    <location>
        <position position="160"/>
    </location>
</feature>
<dbReference type="KEGG" id="ccb:Clocel_0938"/>
<dbReference type="InterPro" id="IPR050131">
    <property type="entry name" value="Peptidase_S8_subtilisin-like"/>
</dbReference>
<dbReference type="PROSITE" id="PS51892">
    <property type="entry name" value="SUBTILASE"/>
    <property type="match status" value="1"/>
</dbReference>
<dbReference type="PROSITE" id="PS00138">
    <property type="entry name" value="SUBTILASE_SER"/>
    <property type="match status" value="1"/>
</dbReference>
<dbReference type="PANTHER" id="PTHR43806:SF11">
    <property type="entry name" value="CEREVISIN-RELATED"/>
    <property type="match status" value="1"/>
</dbReference>
<dbReference type="SUPFAM" id="SSF52743">
    <property type="entry name" value="Subtilisin-like"/>
    <property type="match status" value="1"/>
</dbReference>
<gene>
    <name evidence="7" type="ordered locus">Clocel_0938</name>
</gene>
<dbReference type="GO" id="GO:0006508">
    <property type="term" value="P:proteolysis"/>
    <property type="evidence" value="ECO:0007669"/>
    <property type="project" value="UniProtKB-KW"/>
</dbReference>
<feature type="active site" description="Charge relay system" evidence="5">
    <location>
        <position position="357"/>
    </location>
</feature>
<sequence>MINNNKVTNEVKYYLSNKVKHHLSNNAIDEIKLCKVIISLSHNYKIENLVKAIKGLPDINIEAIDNTEYFVFASLTPEQINLLEHIPEVRNVWIDKEVEKMDYEVLKTINEPAFLFDGTEFCNDITWAVLDDGIDKMHDALKYSNVIDIDLTGEGPTGKHGTHVAGIIAGWDPSNHFSGVAPKCKLYNFKVISENSSSSLSLCIKAMEQIRKINSESNELVIHGANLSFGAANSIKEFYSGHSPICEEANRLVDSGVVVCVAAGNYGAQAFEVPGDDISPKIWANYEMISVTDPGTAEKVITVGSTYRIEPEKYGISVFSSKGPTGDGRIKPDLVAPGDCISSAFLNNSYISASGTSCATPFVSGAVAQLLHSYPQLIGNPSKVKEIIISSCKDLKRDNYFQGHGLLDLGKALELAKES</sequence>
<feature type="domain" description="Peptidase S8/S53" evidence="6">
    <location>
        <begin position="125"/>
        <end position="405"/>
    </location>
</feature>
<keyword evidence="2 5" id="KW-0645">Protease</keyword>
<evidence type="ECO:0000256" key="3">
    <source>
        <dbReference type="ARBA" id="ARBA00022801"/>
    </source>
</evidence>
<dbReference type="HOGENOM" id="CLU_018485_1_0_9"/>
<evidence type="ECO:0000256" key="5">
    <source>
        <dbReference type="PROSITE-ProRule" id="PRU01240"/>
    </source>
</evidence>
<dbReference type="STRING" id="573061.Clocel_0938"/>
<dbReference type="MEROPS" id="S08.A50"/>
<keyword evidence="8" id="KW-1185">Reference proteome</keyword>
<accession>D9ST90</accession>
<evidence type="ECO:0000313" key="7">
    <source>
        <dbReference type="EMBL" id="ADL50706.1"/>
    </source>
</evidence>
<name>D9ST90_CLOC7</name>
<feature type="active site" description="Charge relay system" evidence="5">
    <location>
        <position position="131"/>
    </location>
</feature>
<keyword evidence="4 5" id="KW-0720">Serine protease</keyword>
<dbReference type="EMBL" id="CP002160">
    <property type="protein sequence ID" value="ADL50706.1"/>
    <property type="molecule type" value="Genomic_DNA"/>
</dbReference>
<evidence type="ECO:0000256" key="2">
    <source>
        <dbReference type="ARBA" id="ARBA00022670"/>
    </source>
</evidence>
<proteinExistence type="inferred from homology"/>
<keyword evidence="3 5" id="KW-0378">Hydrolase</keyword>
<dbReference type="PRINTS" id="PR00723">
    <property type="entry name" value="SUBTILISIN"/>
</dbReference>
<dbReference type="OrthoDB" id="9798386at2"/>
<dbReference type="PROSITE" id="PS00137">
    <property type="entry name" value="SUBTILASE_HIS"/>
    <property type="match status" value="1"/>
</dbReference>
<dbReference type="InterPro" id="IPR036852">
    <property type="entry name" value="Peptidase_S8/S53_dom_sf"/>
</dbReference>
<evidence type="ECO:0000313" key="8">
    <source>
        <dbReference type="Proteomes" id="UP000002730"/>
    </source>
</evidence>
<dbReference type="PANTHER" id="PTHR43806">
    <property type="entry name" value="PEPTIDASE S8"/>
    <property type="match status" value="1"/>
</dbReference>
<dbReference type="RefSeq" id="WP_010076449.1">
    <property type="nucleotide sequence ID" value="NC_014393.1"/>
</dbReference>
<dbReference type="Proteomes" id="UP000002730">
    <property type="component" value="Chromosome"/>
</dbReference>
<dbReference type="GO" id="GO:0004252">
    <property type="term" value="F:serine-type endopeptidase activity"/>
    <property type="evidence" value="ECO:0007669"/>
    <property type="project" value="UniProtKB-UniRule"/>
</dbReference>